<keyword evidence="6" id="KW-0234">DNA repair</keyword>
<reference evidence="7" key="1">
    <citation type="journal article" date="2020" name="Nature">
        <title>Giant virus diversity and host interactions through global metagenomics.</title>
        <authorList>
            <person name="Schulz F."/>
            <person name="Roux S."/>
            <person name="Paez-Espino D."/>
            <person name="Jungbluth S."/>
            <person name="Walsh D.A."/>
            <person name="Denef V.J."/>
            <person name="McMahon K.D."/>
            <person name="Konstantinidis K.T."/>
            <person name="Eloe-Fadrosh E.A."/>
            <person name="Kyrpides N.C."/>
            <person name="Woyke T."/>
        </authorList>
    </citation>
    <scope>NUCLEOTIDE SEQUENCE</scope>
    <source>
        <strain evidence="7">GVMAG-M-3300023179-107</strain>
    </source>
</reference>
<dbReference type="Pfam" id="PF03851">
    <property type="entry name" value="UvdE"/>
    <property type="match status" value="1"/>
</dbReference>
<evidence type="ECO:0000256" key="3">
    <source>
        <dbReference type="ARBA" id="ARBA00022763"/>
    </source>
</evidence>
<accession>A0A6C0E466</accession>
<keyword evidence="2" id="KW-0255">Endonuclease</keyword>
<dbReference type="SUPFAM" id="SSF51658">
    <property type="entry name" value="Xylose isomerase-like"/>
    <property type="match status" value="1"/>
</dbReference>
<keyword evidence="5" id="KW-0378">Hydrolase</keyword>
<keyword evidence="1" id="KW-0540">Nuclease</keyword>
<dbReference type="NCBIfam" id="TIGR00629">
    <property type="entry name" value="uvde"/>
    <property type="match status" value="1"/>
</dbReference>
<dbReference type="InterPro" id="IPR004601">
    <property type="entry name" value="UvdE"/>
</dbReference>
<evidence type="ECO:0000313" key="7">
    <source>
        <dbReference type="EMBL" id="QHT22185.1"/>
    </source>
</evidence>
<organism evidence="7">
    <name type="scientific">viral metagenome</name>
    <dbReference type="NCBI Taxonomy" id="1070528"/>
    <lineage>
        <taxon>unclassified sequences</taxon>
        <taxon>metagenomes</taxon>
        <taxon>organismal metagenomes</taxon>
    </lineage>
</organism>
<dbReference type="GO" id="GO:0016787">
    <property type="term" value="F:hydrolase activity"/>
    <property type="evidence" value="ECO:0007669"/>
    <property type="project" value="UniProtKB-KW"/>
</dbReference>
<dbReference type="GO" id="GO:0006289">
    <property type="term" value="P:nucleotide-excision repair"/>
    <property type="evidence" value="ECO:0007669"/>
    <property type="project" value="InterPro"/>
</dbReference>
<dbReference type="InterPro" id="IPR036237">
    <property type="entry name" value="Xyl_isomerase-like_sf"/>
</dbReference>
<dbReference type="PANTHER" id="PTHR31290">
    <property type="entry name" value="UV-DAMAGE ENDONUCLEASE"/>
    <property type="match status" value="1"/>
</dbReference>
<evidence type="ECO:0008006" key="8">
    <source>
        <dbReference type="Google" id="ProtNLM"/>
    </source>
</evidence>
<evidence type="ECO:0000256" key="1">
    <source>
        <dbReference type="ARBA" id="ARBA00022722"/>
    </source>
</evidence>
<dbReference type="PANTHER" id="PTHR31290:SF5">
    <property type="entry name" value="UV-DAMAGE ENDONUCLEASE"/>
    <property type="match status" value="1"/>
</dbReference>
<dbReference type="GO" id="GO:0009411">
    <property type="term" value="P:response to UV"/>
    <property type="evidence" value="ECO:0007669"/>
    <property type="project" value="InterPro"/>
</dbReference>
<proteinExistence type="predicted"/>
<sequence>MQITLYEMATTPLTDTQKSNLNIGYCCLNMNLRSLGIFTSRTCRLDTIKKLGIEYSYELAEANLKDLAAILRWNYNNGIFLYRMSSEIFPFATHPEYSQNYDLDRFKGLLQKIGGCAKKWGIRLTFHPGQHCVLASSSEKVVFSALCDIDFHAKVMDFMCLDKDGVIVIHGGSKQDGKEAALTRFAQNFSRLTESARERLVIENCEMMYSITDLIPVSRDLGIPIVVDYHHHNINKGDISDNASLQACTEKVLEIWGKREITPLFHLSESKPYVKESDSITARRAHSDYVIRFPDVLLELVETKRIDLDIEAKHKEKAVLYLKKNYY</sequence>
<evidence type="ECO:0000256" key="6">
    <source>
        <dbReference type="ARBA" id="ARBA00023204"/>
    </source>
</evidence>
<dbReference type="Gene3D" id="3.20.20.150">
    <property type="entry name" value="Divalent-metal-dependent TIM barrel enzymes"/>
    <property type="match status" value="1"/>
</dbReference>
<dbReference type="GO" id="GO:0004519">
    <property type="term" value="F:endonuclease activity"/>
    <property type="evidence" value="ECO:0007669"/>
    <property type="project" value="UniProtKB-KW"/>
</dbReference>
<dbReference type="EMBL" id="MN739708">
    <property type="protein sequence ID" value="QHT22185.1"/>
    <property type="molecule type" value="Genomic_DNA"/>
</dbReference>
<evidence type="ECO:0000256" key="5">
    <source>
        <dbReference type="ARBA" id="ARBA00022801"/>
    </source>
</evidence>
<name>A0A6C0E466_9ZZZZ</name>
<dbReference type="AlphaFoldDB" id="A0A6C0E466"/>
<keyword evidence="3" id="KW-0227">DNA damage</keyword>
<evidence type="ECO:0000256" key="2">
    <source>
        <dbReference type="ARBA" id="ARBA00022759"/>
    </source>
</evidence>
<protein>
    <recommendedName>
        <fullName evidence="8">UV damage repair endonuclease</fullName>
    </recommendedName>
</protein>
<evidence type="ECO:0000256" key="4">
    <source>
        <dbReference type="ARBA" id="ARBA00022769"/>
    </source>
</evidence>
<keyword evidence="4" id="KW-0228">DNA excision</keyword>